<protein>
    <submittedName>
        <fullName evidence="1">Uncharacterized protein</fullName>
    </submittedName>
</protein>
<dbReference type="Proteomes" id="UP000075920">
    <property type="component" value="Unassembled WGS sequence"/>
</dbReference>
<reference evidence="1" key="2">
    <citation type="submission" date="2020-05" db="UniProtKB">
        <authorList>
            <consortium name="EnsemblMetazoa"/>
        </authorList>
    </citation>
    <scope>IDENTIFICATION</scope>
    <source>
        <strain evidence="1">MINIMUS1</strain>
    </source>
</reference>
<keyword evidence="2" id="KW-1185">Reference proteome</keyword>
<proteinExistence type="predicted"/>
<sequence>MLLENLHYNFRETAQEMNMAHETVRHILFDVLGMRKVAARLVPNNLIFCQKVNRSKVAEDMIERVMLTVLFNIRGVVHLEFLPEDQTVNKEYYLGVMTRLKENVRRQRPDLKRNNG</sequence>
<dbReference type="STRING" id="112268.A0A182W6B2"/>
<organism evidence="1 2">
    <name type="scientific">Anopheles minimus</name>
    <dbReference type="NCBI Taxonomy" id="112268"/>
    <lineage>
        <taxon>Eukaryota</taxon>
        <taxon>Metazoa</taxon>
        <taxon>Ecdysozoa</taxon>
        <taxon>Arthropoda</taxon>
        <taxon>Hexapoda</taxon>
        <taxon>Insecta</taxon>
        <taxon>Pterygota</taxon>
        <taxon>Neoptera</taxon>
        <taxon>Endopterygota</taxon>
        <taxon>Diptera</taxon>
        <taxon>Nematocera</taxon>
        <taxon>Culicoidea</taxon>
        <taxon>Culicidae</taxon>
        <taxon>Anophelinae</taxon>
        <taxon>Anopheles</taxon>
    </lineage>
</organism>
<dbReference type="InterPro" id="IPR001888">
    <property type="entry name" value="Transposase_1"/>
</dbReference>
<evidence type="ECO:0000313" key="2">
    <source>
        <dbReference type="Proteomes" id="UP000075920"/>
    </source>
</evidence>
<dbReference type="PANTHER" id="PTHR46060">
    <property type="entry name" value="MARINER MOS1 TRANSPOSASE-LIKE PROTEIN"/>
    <property type="match status" value="1"/>
</dbReference>
<accession>A0A182W6B2</accession>
<dbReference type="GO" id="GO:0003676">
    <property type="term" value="F:nucleic acid binding"/>
    <property type="evidence" value="ECO:0007669"/>
    <property type="project" value="InterPro"/>
</dbReference>
<dbReference type="Pfam" id="PF01359">
    <property type="entry name" value="Transposase_1"/>
    <property type="match status" value="1"/>
</dbReference>
<name>A0A182W6B2_9DIPT</name>
<evidence type="ECO:0000313" key="1">
    <source>
        <dbReference type="EnsemblMetazoa" id="AMIN005878-PA"/>
    </source>
</evidence>
<dbReference type="InterPro" id="IPR052709">
    <property type="entry name" value="Transposase-MT_Hybrid"/>
</dbReference>
<dbReference type="AlphaFoldDB" id="A0A182W6B2"/>
<dbReference type="VEuPathDB" id="VectorBase:AMIN005878"/>
<dbReference type="PANTHER" id="PTHR46060:SF1">
    <property type="entry name" value="MARINER MOS1 TRANSPOSASE-LIKE PROTEIN"/>
    <property type="match status" value="1"/>
</dbReference>
<dbReference type="Gene3D" id="3.30.420.10">
    <property type="entry name" value="Ribonuclease H-like superfamily/Ribonuclease H"/>
    <property type="match status" value="1"/>
</dbReference>
<reference evidence="2" key="1">
    <citation type="submission" date="2013-03" db="EMBL/GenBank/DDBJ databases">
        <title>The Genome Sequence of Anopheles minimus MINIMUS1.</title>
        <authorList>
            <consortium name="The Broad Institute Genomics Platform"/>
            <person name="Neafsey D.E."/>
            <person name="Walton C."/>
            <person name="Walker B."/>
            <person name="Young S.K."/>
            <person name="Zeng Q."/>
            <person name="Gargeya S."/>
            <person name="Fitzgerald M."/>
            <person name="Haas B."/>
            <person name="Abouelleil A."/>
            <person name="Allen A.W."/>
            <person name="Alvarado L."/>
            <person name="Arachchi H.M."/>
            <person name="Berlin A.M."/>
            <person name="Chapman S.B."/>
            <person name="Gainer-Dewar J."/>
            <person name="Goldberg J."/>
            <person name="Griggs A."/>
            <person name="Gujja S."/>
            <person name="Hansen M."/>
            <person name="Howarth C."/>
            <person name="Imamovic A."/>
            <person name="Ireland A."/>
            <person name="Larimer J."/>
            <person name="McCowan C."/>
            <person name="Murphy C."/>
            <person name="Pearson M."/>
            <person name="Poon T.W."/>
            <person name="Priest M."/>
            <person name="Roberts A."/>
            <person name="Saif S."/>
            <person name="Shea T."/>
            <person name="Sisk P."/>
            <person name="Sykes S."/>
            <person name="Wortman J."/>
            <person name="Nusbaum C."/>
            <person name="Birren B."/>
        </authorList>
    </citation>
    <scope>NUCLEOTIDE SEQUENCE [LARGE SCALE GENOMIC DNA]</scope>
    <source>
        <strain evidence="2">MINIMUS1</strain>
    </source>
</reference>
<dbReference type="InterPro" id="IPR036397">
    <property type="entry name" value="RNaseH_sf"/>
</dbReference>
<dbReference type="EnsemblMetazoa" id="AMIN005878-RA">
    <property type="protein sequence ID" value="AMIN005878-PA"/>
    <property type="gene ID" value="AMIN005878"/>
</dbReference>